<dbReference type="InterPro" id="IPR011990">
    <property type="entry name" value="TPR-like_helical_dom_sf"/>
</dbReference>
<name>A0A1G4G367_9BACT</name>
<reference evidence="4 5" key="1">
    <citation type="submission" date="2016-08" db="EMBL/GenBank/DDBJ databases">
        <authorList>
            <person name="Seilhamer J.J."/>
        </authorList>
    </citation>
    <scope>NUCLEOTIDE SEQUENCE [LARGE SCALE GENOMIC DNA]</scope>
    <source>
        <strain evidence="4">ING2-E5A</strain>
    </source>
</reference>
<dbReference type="InterPro" id="IPR019734">
    <property type="entry name" value="TPR_rpt"/>
</dbReference>
<feature type="repeat" description="TPR" evidence="1">
    <location>
        <begin position="59"/>
        <end position="92"/>
    </location>
</feature>
<dbReference type="STRING" id="1642646.ING2E5A_0011"/>
<dbReference type="PROSITE" id="PS50293">
    <property type="entry name" value="TPR_REGION"/>
    <property type="match status" value="1"/>
</dbReference>
<dbReference type="SMART" id="SM00028">
    <property type="entry name" value="TPR"/>
    <property type="match status" value="1"/>
</dbReference>
<keyword evidence="1" id="KW-0802">TPR repeat</keyword>
<proteinExistence type="predicted"/>
<evidence type="ECO:0000256" key="2">
    <source>
        <dbReference type="SAM" id="Phobius"/>
    </source>
</evidence>
<dbReference type="KEGG" id="pmuc:ING2E5A_0011"/>
<sequence length="254" mass="28881">MQTIRHGLTLILLLCATLSVAQSTVESASEAYRSEDYKRSIQLYEQVVAQLLSEGRESAEIYYNLGNAYFRNGETAKAILNYERALLLDPGDSDIRHNLRFARTRIEDKIDTAETFFLTSWINNLENLLNSNRWATLAIILFIAFLSCIATFLFVRRIWIRKTAFYAGLVIFLFVILANVFAFNQKNSRTRRNTGIVMSASASIMASPDANSQELFRLHEGTKVKLNKTYGNWIEIEIANGSVGWTSKENVEVI</sequence>
<dbReference type="PROSITE" id="PS50005">
    <property type="entry name" value="TPR"/>
    <property type="match status" value="1"/>
</dbReference>
<feature type="transmembrane region" description="Helical" evidence="2">
    <location>
        <begin position="164"/>
        <end position="183"/>
    </location>
</feature>
<evidence type="ECO:0000313" key="4">
    <source>
        <dbReference type="EMBL" id="SCM55099.1"/>
    </source>
</evidence>
<dbReference type="InterPro" id="IPR010466">
    <property type="entry name" value="DUF1058"/>
</dbReference>
<gene>
    <name evidence="4" type="ORF">ING2E5A_0011</name>
</gene>
<dbReference type="Gene3D" id="2.30.30.40">
    <property type="entry name" value="SH3 Domains"/>
    <property type="match status" value="1"/>
</dbReference>
<feature type="transmembrane region" description="Helical" evidence="2">
    <location>
        <begin position="134"/>
        <end position="155"/>
    </location>
</feature>
<dbReference type="SUPFAM" id="SSF48452">
    <property type="entry name" value="TPR-like"/>
    <property type="match status" value="1"/>
</dbReference>
<evidence type="ECO:0000256" key="1">
    <source>
        <dbReference type="PROSITE-ProRule" id="PRU00339"/>
    </source>
</evidence>
<dbReference type="Proteomes" id="UP000178485">
    <property type="component" value="Chromosome i"/>
</dbReference>
<dbReference type="RefSeq" id="WP_071135650.1">
    <property type="nucleotide sequence ID" value="NZ_LT608328.1"/>
</dbReference>
<dbReference type="Pfam" id="PF00515">
    <property type="entry name" value="TPR_1"/>
    <property type="match status" value="1"/>
</dbReference>
<dbReference type="EMBL" id="LT608328">
    <property type="protein sequence ID" value="SCM55099.1"/>
    <property type="molecule type" value="Genomic_DNA"/>
</dbReference>
<dbReference type="AlphaFoldDB" id="A0A1G4G367"/>
<feature type="chain" id="PRO_5009603724" evidence="3">
    <location>
        <begin position="22"/>
        <end position="254"/>
    </location>
</feature>
<keyword evidence="2" id="KW-0812">Transmembrane</keyword>
<keyword evidence="2" id="KW-1133">Transmembrane helix</keyword>
<evidence type="ECO:0000256" key="3">
    <source>
        <dbReference type="SAM" id="SignalP"/>
    </source>
</evidence>
<keyword evidence="5" id="KW-1185">Reference proteome</keyword>
<dbReference type="Gene3D" id="1.25.40.10">
    <property type="entry name" value="Tetratricopeptide repeat domain"/>
    <property type="match status" value="1"/>
</dbReference>
<accession>A0A1G4G367</accession>
<keyword evidence="3" id="KW-0732">Signal</keyword>
<keyword evidence="2" id="KW-0472">Membrane</keyword>
<dbReference type="Pfam" id="PF06347">
    <property type="entry name" value="SH3_4"/>
    <property type="match status" value="1"/>
</dbReference>
<evidence type="ECO:0000313" key="5">
    <source>
        <dbReference type="Proteomes" id="UP000178485"/>
    </source>
</evidence>
<organism evidence="4 5">
    <name type="scientific">Petrimonas mucosa</name>
    <dbReference type="NCBI Taxonomy" id="1642646"/>
    <lineage>
        <taxon>Bacteria</taxon>
        <taxon>Pseudomonadati</taxon>
        <taxon>Bacteroidota</taxon>
        <taxon>Bacteroidia</taxon>
        <taxon>Bacteroidales</taxon>
        <taxon>Dysgonomonadaceae</taxon>
        <taxon>Petrimonas</taxon>
    </lineage>
</organism>
<feature type="signal peptide" evidence="3">
    <location>
        <begin position="1"/>
        <end position="21"/>
    </location>
</feature>
<protein>
    <submittedName>
        <fullName evidence="4">Uncharacterized protein</fullName>
    </submittedName>
</protein>